<keyword evidence="2" id="KW-1185">Reference proteome</keyword>
<dbReference type="Proteomes" id="UP001408356">
    <property type="component" value="Unassembled WGS sequence"/>
</dbReference>
<protein>
    <recommendedName>
        <fullName evidence="3">N-acetyltransferase domain-containing protein</fullName>
    </recommendedName>
</protein>
<evidence type="ECO:0000313" key="1">
    <source>
        <dbReference type="EMBL" id="KAK9425928.1"/>
    </source>
</evidence>
<evidence type="ECO:0000313" key="2">
    <source>
        <dbReference type="Proteomes" id="UP001408356"/>
    </source>
</evidence>
<proteinExistence type="predicted"/>
<sequence length="298" mass="33327">MTSLETPTKNSSCPKGATFIFKTSALTPYMDYETNVHDWRTNEIDIKPKRHLQTEICALGALYLQPLPQYQIFDVSSLSSLDNKTIVTVRSNGNLVAFVSALWIAVDGLPDPVLHTGITVIHEQHRRSSVKRLLFVNLFLTVLQEYPQGIWISSLAGIITSLVHLTKYVEKVYPSPAWKITQGTAQPSELHLQIAREMSAKHRPQMHISPSAVFDEAKFVFLGSNDWEKGRVFMRGLDDPTNSHNDRVATEYFQRLFRPNAGNEVLQVGFLGFSTIASAAKDEAHSIQAAAAVYLSKL</sequence>
<accession>A0ABR2VG86</accession>
<comment type="caution">
    <text evidence="1">The sequence shown here is derived from an EMBL/GenBank/DDBJ whole genome shotgun (WGS) entry which is preliminary data.</text>
</comment>
<evidence type="ECO:0008006" key="3">
    <source>
        <dbReference type="Google" id="ProtNLM"/>
    </source>
</evidence>
<name>A0ABR2VG86_9PEZI</name>
<organism evidence="1 2">
    <name type="scientific">Seiridium unicorne</name>
    <dbReference type="NCBI Taxonomy" id="138068"/>
    <lineage>
        <taxon>Eukaryota</taxon>
        <taxon>Fungi</taxon>
        <taxon>Dikarya</taxon>
        <taxon>Ascomycota</taxon>
        <taxon>Pezizomycotina</taxon>
        <taxon>Sordariomycetes</taxon>
        <taxon>Xylariomycetidae</taxon>
        <taxon>Amphisphaeriales</taxon>
        <taxon>Sporocadaceae</taxon>
        <taxon>Seiridium</taxon>
    </lineage>
</organism>
<gene>
    <name evidence="1" type="ORF">SUNI508_12729</name>
</gene>
<dbReference type="EMBL" id="JARVKF010000009">
    <property type="protein sequence ID" value="KAK9425928.1"/>
    <property type="molecule type" value="Genomic_DNA"/>
</dbReference>
<reference evidence="1 2" key="1">
    <citation type="journal article" date="2024" name="J. Plant Pathol.">
        <title>Sequence and assembly of the genome of Seiridium unicorne, isolate CBS 538.82, causal agent of cypress canker disease.</title>
        <authorList>
            <person name="Scali E."/>
            <person name="Rocca G.D."/>
            <person name="Danti R."/>
            <person name="Garbelotto M."/>
            <person name="Barberini S."/>
            <person name="Baroncelli R."/>
            <person name="Emiliani G."/>
        </authorList>
    </citation>
    <scope>NUCLEOTIDE SEQUENCE [LARGE SCALE GENOMIC DNA]</scope>
    <source>
        <strain evidence="1 2">BM-138-508</strain>
    </source>
</reference>